<dbReference type="EMBL" id="LLXL01010273">
    <property type="protein sequence ID" value="PKK40831.1"/>
    <property type="molecule type" value="Genomic_DNA"/>
</dbReference>
<name>A0A2N1KUN4_9GLOM</name>
<sequence length="142" mass="16053">ENAKDNGNNKNNENNLGPSVPDVNLPASYNINFDLNPSFNSQPTLQPSLYNIPYYTNINTSLPISIYSQYTFSSTNAIPNSNYTSFNIPQDQLAYSYPSIPNDLGQFSYNNQIELTNSYSYSFNQAPDNNFSDNNTFSQEHF</sequence>
<feature type="compositionally biased region" description="Low complexity" evidence="1">
    <location>
        <begin position="1"/>
        <end position="15"/>
    </location>
</feature>
<proteinExistence type="predicted"/>
<feature type="non-terminal residue" evidence="2">
    <location>
        <position position="1"/>
    </location>
</feature>
<dbReference type="VEuPathDB" id="FungiDB:RhiirFUN_020764"/>
<accession>A0A2N1KUN4</accession>
<evidence type="ECO:0000256" key="1">
    <source>
        <dbReference type="SAM" id="MobiDB-lite"/>
    </source>
</evidence>
<reference evidence="2 3" key="2">
    <citation type="submission" date="2017-10" db="EMBL/GenBank/DDBJ databases">
        <title>Extensive intraspecific genome diversity in a model arbuscular mycorrhizal fungus.</title>
        <authorList>
            <person name="Chen E.C.H."/>
            <person name="Morin E."/>
            <person name="Baudet D."/>
            <person name="Noel J."/>
            <person name="Ndikumana S."/>
            <person name="Charron P."/>
            <person name="St-Onge C."/>
            <person name="Giorgi J."/>
            <person name="Grigoriev I.V."/>
            <person name="Roux C."/>
            <person name="Martin F.M."/>
            <person name="Corradi N."/>
        </authorList>
    </citation>
    <scope>NUCLEOTIDE SEQUENCE [LARGE SCALE GENOMIC DNA]</scope>
    <source>
        <strain evidence="2 3">C2</strain>
    </source>
</reference>
<dbReference type="VEuPathDB" id="FungiDB:FUN_025540"/>
<feature type="region of interest" description="Disordered" evidence="1">
    <location>
        <begin position="1"/>
        <end position="21"/>
    </location>
</feature>
<dbReference type="Proteomes" id="UP000233469">
    <property type="component" value="Unassembled WGS sequence"/>
</dbReference>
<protein>
    <submittedName>
        <fullName evidence="2">Uncharacterized protein</fullName>
    </submittedName>
</protein>
<evidence type="ECO:0000313" key="3">
    <source>
        <dbReference type="Proteomes" id="UP000233469"/>
    </source>
</evidence>
<dbReference type="AlphaFoldDB" id="A0A2N1KUN4"/>
<reference evidence="2 3" key="1">
    <citation type="submission" date="2016-04" db="EMBL/GenBank/DDBJ databases">
        <title>Genome analyses suggest a sexual origin of heterokaryosis in a supposedly ancient asexual fungus.</title>
        <authorList>
            <person name="Ropars J."/>
            <person name="Sedzielewska K."/>
            <person name="Noel J."/>
            <person name="Charron P."/>
            <person name="Farinelli L."/>
            <person name="Marton T."/>
            <person name="Kruger M."/>
            <person name="Pelin A."/>
            <person name="Brachmann A."/>
            <person name="Corradi N."/>
        </authorList>
    </citation>
    <scope>NUCLEOTIDE SEQUENCE [LARGE SCALE GENOMIC DNA]</scope>
    <source>
        <strain evidence="2 3">C2</strain>
    </source>
</reference>
<evidence type="ECO:0000313" key="2">
    <source>
        <dbReference type="EMBL" id="PKK40831.1"/>
    </source>
</evidence>
<gene>
    <name evidence="2" type="ORF">RhiirC2_859374</name>
</gene>
<comment type="caution">
    <text evidence="2">The sequence shown here is derived from an EMBL/GenBank/DDBJ whole genome shotgun (WGS) entry which is preliminary data.</text>
</comment>
<organism evidence="2 3">
    <name type="scientific">Rhizophagus irregularis</name>
    <dbReference type="NCBI Taxonomy" id="588596"/>
    <lineage>
        <taxon>Eukaryota</taxon>
        <taxon>Fungi</taxon>
        <taxon>Fungi incertae sedis</taxon>
        <taxon>Mucoromycota</taxon>
        <taxon>Glomeromycotina</taxon>
        <taxon>Glomeromycetes</taxon>
        <taxon>Glomerales</taxon>
        <taxon>Glomeraceae</taxon>
        <taxon>Rhizophagus</taxon>
    </lineage>
</organism>